<dbReference type="EMBL" id="RBAM01000103">
    <property type="protein sequence ID" value="RKN54829.1"/>
    <property type="molecule type" value="Genomic_DNA"/>
</dbReference>
<evidence type="ECO:0000313" key="2">
    <source>
        <dbReference type="EMBL" id="RKN54829.1"/>
    </source>
</evidence>
<name>A0A3B0A3D4_9ACTN</name>
<protein>
    <submittedName>
        <fullName evidence="2">Uncharacterized protein</fullName>
    </submittedName>
</protein>
<feature type="compositionally biased region" description="Basic and acidic residues" evidence="1">
    <location>
        <begin position="149"/>
        <end position="167"/>
    </location>
</feature>
<accession>A0A3B0A3D4</accession>
<dbReference type="AlphaFoldDB" id="A0A3B0A3D4"/>
<dbReference type="Proteomes" id="UP000270343">
    <property type="component" value="Unassembled WGS sequence"/>
</dbReference>
<keyword evidence="3" id="KW-1185">Reference proteome</keyword>
<dbReference type="RefSeq" id="WP_120760391.1">
    <property type="nucleotide sequence ID" value="NZ_RBAM01000103.1"/>
</dbReference>
<reference evidence="2 3" key="1">
    <citation type="journal article" date="2015" name="Antonie Van Leeuwenhoek">
        <title>Streptomyces klenkii sp. nov., isolated from deep marine sediment.</title>
        <authorList>
            <person name="Veyisoglu A."/>
            <person name="Sahin N."/>
        </authorList>
    </citation>
    <scope>NUCLEOTIDE SEQUENCE [LARGE SCALE GENOMIC DNA]</scope>
    <source>
        <strain evidence="2 3">KCTC 29202</strain>
    </source>
</reference>
<comment type="caution">
    <text evidence="2">The sequence shown here is derived from an EMBL/GenBank/DDBJ whole genome shotgun (WGS) entry which is preliminary data.</text>
</comment>
<proteinExistence type="predicted"/>
<evidence type="ECO:0000313" key="3">
    <source>
        <dbReference type="Proteomes" id="UP000270343"/>
    </source>
</evidence>
<feature type="region of interest" description="Disordered" evidence="1">
    <location>
        <begin position="92"/>
        <end position="167"/>
    </location>
</feature>
<feature type="compositionally biased region" description="Low complexity" evidence="1">
    <location>
        <begin position="123"/>
        <end position="133"/>
    </location>
</feature>
<organism evidence="2 3">
    <name type="scientific">Streptomyces klenkii</name>
    <dbReference type="NCBI Taxonomy" id="1420899"/>
    <lineage>
        <taxon>Bacteria</taxon>
        <taxon>Bacillati</taxon>
        <taxon>Actinomycetota</taxon>
        <taxon>Actinomycetes</taxon>
        <taxon>Kitasatosporales</taxon>
        <taxon>Streptomycetaceae</taxon>
        <taxon>Streptomyces</taxon>
    </lineage>
</organism>
<dbReference type="OrthoDB" id="4196199at2"/>
<gene>
    <name evidence="2" type="ORF">D7231_34965</name>
</gene>
<sequence length="167" mass="18045">MSGKDIATRVTAGVQALGLAGQRQGWQEQHRASLLTDAQTYDYLADALEADLKGRPVEGDMPWSAARRAKKRARPLREAARAMRKAAKAVGGTVAAYEQSAPEKTAADRAARAERKERKKQLARQAAAGAAARSLERLTPPAGGVEQPRATEEPRTLGDYFGHRKEA</sequence>
<feature type="compositionally biased region" description="Basic and acidic residues" evidence="1">
    <location>
        <begin position="105"/>
        <end position="116"/>
    </location>
</feature>
<evidence type="ECO:0000256" key="1">
    <source>
        <dbReference type="SAM" id="MobiDB-lite"/>
    </source>
</evidence>